<proteinExistence type="predicted"/>
<keyword evidence="2" id="KW-1185">Reference proteome</keyword>
<sequence length="50" mass="5712">MRILAEYKGRCVISLKRTDSGKPWSPGLTVEVLHLVGRLTDECSRFRKHA</sequence>
<dbReference type="Proteomes" id="UP001439008">
    <property type="component" value="Unassembled WGS sequence"/>
</dbReference>
<comment type="caution">
    <text evidence="1">The sequence shown here is derived from an EMBL/GenBank/DDBJ whole genome shotgun (WGS) entry which is preliminary data.</text>
</comment>
<organism evidence="1 2">
    <name type="scientific">Bonamia ostreae</name>
    <dbReference type="NCBI Taxonomy" id="126728"/>
    <lineage>
        <taxon>Eukaryota</taxon>
        <taxon>Sar</taxon>
        <taxon>Rhizaria</taxon>
        <taxon>Endomyxa</taxon>
        <taxon>Ascetosporea</taxon>
        <taxon>Haplosporida</taxon>
        <taxon>Bonamia</taxon>
    </lineage>
</organism>
<protein>
    <submittedName>
        <fullName evidence="1">Uncharacterized protein</fullName>
    </submittedName>
</protein>
<evidence type="ECO:0000313" key="1">
    <source>
        <dbReference type="EMBL" id="MES1922868.1"/>
    </source>
</evidence>
<name>A0ABV2ATZ4_9EUKA</name>
<accession>A0ABV2ATZ4</accession>
<gene>
    <name evidence="1" type="ORF">MHBO_004396</name>
</gene>
<reference evidence="1 2" key="1">
    <citation type="journal article" date="2024" name="BMC Biol.">
        <title>Comparative genomics of Ascetosporea gives new insight into the evolutionary basis for animal parasitism in Rhizaria.</title>
        <authorList>
            <person name="Hiltunen Thoren M."/>
            <person name="Onut-Brannstrom I."/>
            <person name="Alfjorden A."/>
            <person name="Peckova H."/>
            <person name="Swords F."/>
            <person name="Hooper C."/>
            <person name="Holzer A.S."/>
            <person name="Bass D."/>
            <person name="Burki F."/>
        </authorList>
    </citation>
    <scope>NUCLEOTIDE SEQUENCE [LARGE SCALE GENOMIC DNA]</scope>
    <source>
        <strain evidence="1">20-A016</strain>
    </source>
</reference>
<evidence type="ECO:0000313" key="2">
    <source>
        <dbReference type="Proteomes" id="UP001439008"/>
    </source>
</evidence>
<dbReference type="EMBL" id="JBDODL010003928">
    <property type="protein sequence ID" value="MES1922868.1"/>
    <property type="molecule type" value="Genomic_DNA"/>
</dbReference>